<dbReference type="Gene3D" id="2.40.70.10">
    <property type="entry name" value="Acid Proteases"/>
    <property type="match status" value="2"/>
</dbReference>
<reference evidence="5 6" key="1">
    <citation type="journal article" date="2016" name="Sci. Rep.">
        <title>Insights into Adaptations to a Near-Obligate Nematode Endoparasitic Lifestyle from the Finished Genome of Drechmeria coniospora.</title>
        <authorList>
            <person name="Zhang L."/>
            <person name="Zhou Z."/>
            <person name="Guo Q."/>
            <person name="Fokkens L."/>
            <person name="Miskei M."/>
            <person name="Pocsi I."/>
            <person name="Zhang W."/>
            <person name="Chen M."/>
            <person name="Wang L."/>
            <person name="Sun Y."/>
            <person name="Donzelli B.G."/>
            <person name="Gibson D.M."/>
            <person name="Nelson D.R."/>
            <person name="Luo J.G."/>
            <person name="Rep M."/>
            <person name="Liu H."/>
            <person name="Yang S."/>
            <person name="Wang J."/>
            <person name="Krasnoff S.B."/>
            <person name="Xu Y."/>
            <person name="Molnar I."/>
            <person name="Lin M."/>
        </authorList>
    </citation>
    <scope>NUCLEOTIDE SEQUENCE [LARGE SCALE GENOMIC DNA]</scope>
    <source>
        <strain evidence="5 6">ARSEF 6962</strain>
    </source>
</reference>
<feature type="transmembrane region" description="Helical" evidence="2">
    <location>
        <begin position="448"/>
        <end position="471"/>
    </location>
</feature>
<feature type="compositionally biased region" description="Polar residues" evidence="1">
    <location>
        <begin position="640"/>
        <end position="652"/>
    </location>
</feature>
<name>A0A151GR87_DRECN</name>
<feature type="signal peptide" evidence="3">
    <location>
        <begin position="1"/>
        <end position="22"/>
    </location>
</feature>
<dbReference type="InParanoid" id="A0A151GR87"/>
<feature type="compositionally biased region" description="Basic and acidic residues" evidence="1">
    <location>
        <begin position="829"/>
        <end position="853"/>
    </location>
</feature>
<comment type="caution">
    <text evidence="5">The sequence shown here is derived from an EMBL/GenBank/DDBJ whole genome shotgun (WGS) entry which is preliminary data.</text>
</comment>
<protein>
    <submittedName>
        <fullName evidence="5">Eukaryotic aspartyl protease family protein</fullName>
    </submittedName>
</protein>
<dbReference type="GO" id="GO:0008233">
    <property type="term" value="F:peptidase activity"/>
    <property type="evidence" value="ECO:0007669"/>
    <property type="project" value="UniProtKB-KW"/>
</dbReference>
<keyword evidence="5" id="KW-0378">Hydrolase</keyword>
<evidence type="ECO:0000256" key="2">
    <source>
        <dbReference type="SAM" id="Phobius"/>
    </source>
</evidence>
<sequence>MRSSKPALFAAAATLLATFARALDPAPLSLQQGDWLGIDGNWSTVLFLLGSNSDVVNVLPSTGLSEFWTIGPGGCSGKDPTCNTARGGIHDPLTSKHWSSMGPWELGLGYVGVKGNGQYGLDTLNGLSPATDIGFGMSNVLLSVINVTDPFLGMFGLGIQTGRFSNSVVDSPLTQAVKAFGWIPSYSYAYTAGAHYRGAPVSATLGGYDTTRFVSHANNFTLNLAEGIPRPLVRGIQIAAKTVQDKPAQWTSLTQILSDWNTTFLPLIDSSTPYLWLPEPICDRFARALNLTYNSTFELYTLSNTQYRDFTSQDALTFTFTFTSYDNHNDFGLPLSVPGAVNITLPLKAFVGLLEYPFQGGAIKYGAPAVPYFTLKKAPGNETIIGRSFLQEAYLITRYDEASFSIHQARYPSMDANPNLVPIRQPSNSPFDPPPKPFNGAVLSTAQMVGVVLGAVFLCLAIFLSLCYCCCYRKRGPRQTKDTVEVDDQKDSTSTIVPDSPRTPVSRLLSKIGRRRRSRRIATGAGDAIQMPYEAPDCQIYELPASPLPAELDACGGDDMSFLGKTELGTDYSYYLSAYQLAKREMDRQLQGPVPAYSPPADGMALPSEKPVPDISPDQMMLPMDEPSPVSPTRSRGAESASNTFASASEPSPISPRLEWNTVELPSPATASLPHRRSLSVGTGVGSVHINPQLVGTDWSHSTQSTASVSAMGESASLSATSQRTPIGPSNVICLGPLPDYVQLRRHSIMPHMAGSDERGILANMFNAASIPSEGSLGSNYTEEEDRIFEEMTRQASHSQGQSTSVANEGSSSGWNREALEPQPSHAEQQLEQHSRNESGSERGRIDPGRDLVHVPQMAAKRYSWEEE</sequence>
<evidence type="ECO:0000256" key="1">
    <source>
        <dbReference type="SAM" id="MobiDB-lite"/>
    </source>
</evidence>
<dbReference type="InterPro" id="IPR021109">
    <property type="entry name" value="Peptidase_aspartic_dom_sf"/>
</dbReference>
<dbReference type="GO" id="GO:0006508">
    <property type="term" value="P:proteolysis"/>
    <property type="evidence" value="ECO:0007669"/>
    <property type="project" value="UniProtKB-KW"/>
</dbReference>
<dbReference type="SUPFAM" id="SSF50630">
    <property type="entry name" value="Acid proteases"/>
    <property type="match status" value="1"/>
</dbReference>
<dbReference type="STRING" id="98403.A0A151GR87"/>
<keyword evidence="3" id="KW-0732">Signal</keyword>
<feature type="domain" description="Peptidase A1" evidence="4">
    <location>
        <begin position="43"/>
        <end position="407"/>
    </location>
</feature>
<dbReference type="InterPro" id="IPR033121">
    <property type="entry name" value="PEPTIDASE_A1"/>
</dbReference>
<feature type="region of interest" description="Disordered" evidence="1">
    <location>
        <begin position="791"/>
        <end position="868"/>
    </location>
</feature>
<feature type="compositionally biased region" description="Basic and acidic residues" evidence="1">
    <location>
        <begin position="480"/>
        <end position="491"/>
    </location>
</feature>
<proteinExistence type="predicted"/>
<evidence type="ECO:0000313" key="6">
    <source>
        <dbReference type="Proteomes" id="UP000076580"/>
    </source>
</evidence>
<keyword evidence="5" id="KW-0645">Protease</keyword>
<feature type="region of interest" description="Disordered" evidence="1">
    <location>
        <begin position="591"/>
        <end position="658"/>
    </location>
</feature>
<dbReference type="EMBL" id="LAYC01000001">
    <property type="protein sequence ID" value="KYK59578.1"/>
    <property type="molecule type" value="Genomic_DNA"/>
</dbReference>
<dbReference type="Proteomes" id="UP000076580">
    <property type="component" value="Chromosome 01"/>
</dbReference>
<dbReference type="GeneID" id="63713353"/>
<dbReference type="RefSeq" id="XP_040658930.1">
    <property type="nucleotide sequence ID" value="XM_040798047.1"/>
</dbReference>
<evidence type="ECO:0000259" key="4">
    <source>
        <dbReference type="PROSITE" id="PS51767"/>
    </source>
</evidence>
<organism evidence="5 6">
    <name type="scientific">Drechmeria coniospora</name>
    <name type="common">Nematophagous fungus</name>
    <name type="synonym">Meria coniospora</name>
    <dbReference type="NCBI Taxonomy" id="98403"/>
    <lineage>
        <taxon>Eukaryota</taxon>
        <taxon>Fungi</taxon>
        <taxon>Dikarya</taxon>
        <taxon>Ascomycota</taxon>
        <taxon>Pezizomycotina</taxon>
        <taxon>Sordariomycetes</taxon>
        <taxon>Hypocreomycetidae</taxon>
        <taxon>Hypocreales</taxon>
        <taxon>Ophiocordycipitaceae</taxon>
        <taxon>Drechmeria</taxon>
    </lineage>
</organism>
<evidence type="ECO:0000256" key="3">
    <source>
        <dbReference type="SAM" id="SignalP"/>
    </source>
</evidence>
<dbReference type="PROSITE" id="PS51767">
    <property type="entry name" value="PEPTIDASE_A1"/>
    <property type="match status" value="1"/>
</dbReference>
<keyword evidence="2" id="KW-0472">Membrane</keyword>
<dbReference type="AlphaFoldDB" id="A0A151GR87"/>
<evidence type="ECO:0000313" key="5">
    <source>
        <dbReference type="EMBL" id="KYK59578.1"/>
    </source>
</evidence>
<accession>A0A151GR87</accession>
<gene>
    <name evidence="5" type="ORF">DCS_00710</name>
</gene>
<keyword evidence="2" id="KW-0812">Transmembrane</keyword>
<feature type="region of interest" description="Disordered" evidence="1">
    <location>
        <begin position="480"/>
        <end position="505"/>
    </location>
</feature>
<keyword evidence="2" id="KW-1133">Transmembrane helix</keyword>
<feature type="chain" id="PRO_5007580907" evidence="3">
    <location>
        <begin position="23"/>
        <end position="868"/>
    </location>
</feature>
<feature type="compositionally biased region" description="Polar residues" evidence="1">
    <location>
        <begin position="794"/>
        <end position="815"/>
    </location>
</feature>
<keyword evidence="6" id="KW-1185">Reference proteome</keyword>